<dbReference type="EMBL" id="VSRR010105928">
    <property type="protein sequence ID" value="MPC96421.1"/>
    <property type="molecule type" value="Genomic_DNA"/>
</dbReference>
<gene>
    <name evidence="1" type="ORF">E2C01_091679</name>
</gene>
<organism evidence="1 2">
    <name type="scientific">Portunus trituberculatus</name>
    <name type="common">Swimming crab</name>
    <name type="synonym">Neptunus trituberculatus</name>
    <dbReference type="NCBI Taxonomy" id="210409"/>
    <lineage>
        <taxon>Eukaryota</taxon>
        <taxon>Metazoa</taxon>
        <taxon>Ecdysozoa</taxon>
        <taxon>Arthropoda</taxon>
        <taxon>Crustacea</taxon>
        <taxon>Multicrustacea</taxon>
        <taxon>Malacostraca</taxon>
        <taxon>Eumalacostraca</taxon>
        <taxon>Eucarida</taxon>
        <taxon>Decapoda</taxon>
        <taxon>Pleocyemata</taxon>
        <taxon>Brachyura</taxon>
        <taxon>Eubrachyura</taxon>
        <taxon>Portunoidea</taxon>
        <taxon>Portunidae</taxon>
        <taxon>Portuninae</taxon>
        <taxon>Portunus</taxon>
    </lineage>
</organism>
<accession>A0A5B7JEK7</accession>
<keyword evidence="2" id="KW-1185">Reference proteome</keyword>
<reference evidence="1 2" key="1">
    <citation type="submission" date="2019-05" db="EMBL/GenBank/DDBJ databases">
        <title>Another draft genome of Portunus trituberculatus and its Hox gene families provides insights of decapod evolution.</title>
        <authorList>
            <person name="Jeong J.-H."/>
            <person name="Song I."/>
            <person name="Kim S."/>
            <person name="Choi T."/>
            <person name="Kim D."/>
            <person name="Ryu S."/>
            <person name="Kim W."/>
        </authorList>
    </citation>
    <scope>NUCLEOTIDE SEQUENCE [LARGE SCALE GENOMIC DNA]</scope>
    <source>
        <tissue evidence="1">Muscle</tissue>
    </source>
</reference>
<dbReference type="AlphaFoldDB" id="A0A5B7JEK7"/>
<evidence type="ECO:0000313" key="1">
    <source>
        <dbReference type="EMBL" id="MPC96421.1"/>
    </source>
</evidence>
<proteinExistence type="predicted"/>
<protein>
    <submittedName>
        <fullName evidence="1">Uncharacterized protein</fullName>
    </submittedName>
</protein>
<dbReference type="Proteomes" id="UP000324222">
    <property type="component" value="Unassembled WGS sequence"/>
</dbReference>
<name>A0A5B7JEK7_PORTR</name>
<comment type="caution">
    <text evidence="1">The sequence shown here is derived from an EMBL/GenBank/DDBJ whole genome shotgun (WGS) entry which is preliminary data.</text>
</comment>
<sequence length="160" mass="17142">MPAMLSLPPPDTAACVRGREGAWSRAREPSPCSSESYQKIVPGSSPANPLPPSFLPSFPEVRPFPPTTASPPWRALFPLPGCLAHLKLVSTLTGPPRLIISYHMISVMFISKANQHLLSFKSSLTNGVLAVEWPACTLPRCSGTGDPRRGGGCRCYKMAG</sequence>
<evidence type="ECO:0000313" key="2">
    <source>
        <dbReference type="Proteomes" id="UP000324222"/>
    </source>
</evidence>